<dbReference type="SUPFAM" id="SSF52980">
    <property type="entry name" value="Restriction endonuclease-like"/>
    <property type="match status" value="1"/>
</dbReference>
<dbReference type="InterPro" id="IPR051703">
    <property type="entry name" value="NF-kappa-B_Signaling_Reg"/>
</dbReference>
<dbReference type="Proteomes" id="UP000011083">
    <property type="component" value="Unassembled WGS sequence"/>
</dbReference>
<keyword evidence="1" id="KW-1133">Transmembrane helix</keyword>
<evidence type="ECO:0000313" key="4">
    <source>
        <dbReference type="Proteomes" id="UP000011083"/>
    </source>
</evidence>
<reference evidence="3 4" key="1">
    <citation type="journal article" date="2013" name="Genome Biol.">
        <title>Genome of Acanthamoeba castellanii highlights extensive lateral gene transfer and early evolution of tyrosine kinase signaling.</title>
        <authorList>
            <person name="Clarke M."/>
            <person name="Lohan A.J."/>
            <person name="Liu B."/>
            <person name="Lagkouvardos I."/>
            <person name="Roy S."/>
            <person name="Zafar N."/>
            <person name="Bertelli C."/>
            <person name="Schilde C."/>
            <person name="Kianianmomeni A."/>
            <person name="Burglin T.R."/>
            <person name="Frech C."/>
            <person name="Turcotte B."/>
            <person name="Kopec K.O."/>
            <person name="Synnott J.M."/>
            <person name="Choo C."/>
            <person name="Paponov I."/>
            <person name="Finkler A."/>
            <person name="Soon Heng Tan C."/>
            <person name="Hutchins A.P."/>
            <person name="Weinmeier T."/>
            <person name="Rattei T."/>
            <person name="Chu J.S."/>
            <person name="Gimenez G."/>
            <person name="Irimia M."/>
            <person name="Rigden D.J."/>
            <person name="Fitzpatrick D.A."/>
            <person name="Lorenzo-Morales J."/>
            <person name="Bateman A."/>
            <person name="Chiu C.H."/>
            <person name="Tang P."/>
            <person name="Hegemann P."/>
            <person name="Fromm H."/>
            <person name="Raoult D."/>
            <person name="Greub G."/>
            <person name="Miranda-Saavedra D."/>
            <person name="Chen N."/>
            <person name="Nash P."/>
            <person name="Ginger M.L."/>
            <person name="Horn M."/>
            <person name="Schaap P."/>
            <person name="Caler L."/>
            <person name="Loftus B."/>
        </authorList>
    </citation>
    <scope>NUCLEOTIDE SEQUENCE [LARGE SCALE GENOMIC DNA]</scope>
    <source>
        <strain evidence="3 4">Neff</strain>
    </source>
</reference>
<accession>L8HHP0</accession>
<dbReference type="GeneID" id="14924955"/>
<dbReference type="RefSeq" id="XP_004353484.1">
    <property type="nucleotide sequence ID" value="XM_004353432.1"/>
</dbReference>
<dbReference type="PANTHER" id="PTHR46609">
    <property type="entry name" value="EXONUCLEASE, PHAGE-TYPE/RECB, C-TERMINAL DOMAIN-CONTAINING PROTEIN"/>
    <property type="match status" value="1"/>
</dbReference>
<dbReference type="InterPro" id="IPR011335">
    <property type="entry name" value="Restrct_endonuc-II-like"/>
</dbReference>
<dbReference type="CDD" id="cd22343">
    <property type="entry name" value="PDDEXK_lambda_exonuclease-like"/>
    <property type="match status" value="1"/>
</dbReference>
<sequence length="243" mass="27878">MEMQPRTIAWIFIACALGIGLHLCLNDPDHSLPRALQFMVYGAGILTGILVGVWRLPAAGIHPYTPRVEMWKQLTGKEVEKDNEFATKAKTWGIKNESAAVEVYAALRLNKSIMPNHTQYRHKTHRWLVGIPDALIVDTKTGKVEGILEVKCPYAPDMSRVVPHQTMSAIYYHMPQVQGYMEILDVEYCDLMSYTTKGSVIFRFMRDRAYWLEMLPALVEFWTHMRRDTPPSEKHANSKTLEK</sequence>
<evidence type="ECO:0000256" key="1">
    <source>
        <dbReference type="SAM" id="Phobius"/>
    </source>
</evidence>
<proteinExistence type="predicted"/>
<dbReference type="VEuPathDB" id="AmoebaDB:ACA1_075350"/>
<dbReference type="InterPro" id="IPR011604">
    <property type="entry name" value="PDDEXK-like_dom_sf"/>
</dbReference>
<gene>
    <name evidence="3" type="ORF">ACA1_075350</name>
</gene>
<dbReference type="GO" id="GO:0006281">
    <property type="term" value="P:DNA repair"/>
    <property type="evidence" value="ECO:0007669"/>
    <property type="project" value="UniProtKB-ARBA"/>
</dbReference>
<evidence type="ECO:0000259" key="2">
    <source>
        <dbReference type="Pfam" id="PF09588"/>
    </source>
</evidence>
<feature type="transmembrane region" description="Helical" evidence="1">
    <location>
        <begin position="7"/>
        <end position="23"/>
    </location>
</feature>
<dbReference type="AlphaFoldDB" id="L8HHP0"/>
<dbReference type="Pfam" id="PF09588">
    <property type="entry name" value="YqaJ"/>
    <property type="match status" value="1"/>
</dbReference>
<keyword evidence="4" id="KW-1185">Reference proteome</keyword>
<evidence type="ECO:0000313" key="3">
    <source>
        <dbReference type="EMBL" id="ELR23956.1"/>
    </source>
</evidence>
<dbReference type="EMBL" id="KB007842">
    <property type="protein sequence ID" value="ELR23956.1"/>
    <property type="molecule type" value="Genomic_DNA"/>
</dbReference>
<protein>
    <submittedName>
        <fullName evidence="3">DNA binding nuclease</fullName>
    </submittedName>
</protein>
<dbReference type="InterPro" id="IPR019080">
    <property type="entry name" value="YqaJ_viral_recombinase"/>
</dbReference>
<organism evidence="3 4">
    <name type="scientific">Acanthamoeba castellanii (strain ATCC 30010 / Neff)</name>
    <dbReference type="NCBI Taxonomy" id="1257118"/>
    <lineage>
        <taxon>Eukaryota</taxon>
        <taxon>Amoebozoa</taxon>
        <taxon>Discosea</taxon>
        <taxon>Longamoebia</taxon>
        <taxon>Centramoebida</taxon>
        <taxon>Acanthamoebidae</taxon>
        <taxon>Acanthamoeba</taxon>
    </lineage>
</organism>
<dbReference type="OrthoDB" id="421276at2759"/>
<dbReference type="PANTHER" id="PTHR46609:SF6">
    <property type="entry name" value="EXONUCLEASE, PHAGE-TYPE_RECB, C-TERMINAL DOMAIN-CONTAINING PROTEIN-RELATED"/>
    <property type="match status" value="1"/>
</dbReference>
<keyword evidence="1" id="KW-0472">Membrane</keyword>
<dbReference type="Gene3D" id="3.90.320.10">
    <property type="match status" value="1"/>
</dbReference>
<keyword evidence="1" id="KW-0812">Transmembrane</keyword>
<feature type="domain" description="YqaJ viral recombinase" evidence="2">
    <location>
        <begin position="59"/>
        <end position="183"/>
    </location>
</feature>
<name>L8HHP0_ACACF</name>
<feature type="transmembrane region" description="Helical" evidence="1">
    <location>
        <begin position="35"/>
        <end position="54"/>
    </location>
</feature>
<dbReference type="KEGG" id="acan:ACA1_075350"/>